<reference evidence="3 4" key="1">
    <citation type="submission" date="2020-03" db="EMBL/GenBank/DDBJ databases">
        <title>Leucobacter sp. nov., isolated from beetles.</title>
        <authorList>
            <person name="Hyun D.-W."/>
            <person name="Bae J.-W."/>
        </authorList>
    </citation>
    <scope>NUCLEOTIDE SEQUENCE [LARGE SCALE GENOMIC DNA]</scope>
    <source>
        <strain evidence="3 4">HDW9B</strain>
    </source>
</reference>
<feature type="transmembrane region" description="Helical" evidence="2">
    <location>
        <begin position="155"/>
        <end position="179"/>
    </location>
</feature>
<evidence type="ECO:0000256" key="1">
    <source>
        <dbReference type="SAM" id="MobiDB-lite"/>
    </source>
</evidence>
<evidence type="ECO:0000313" key="4">
    <source>
        <dbReference type="Proteomes" id="UP000501387"/>
    </source>
</evidence>
<proteinExistence type="predicted"/>
<protein>
    <submittedName>
        <fullName evidence="3">ABC transporter permease</fullName>
    </submittedName>
</protein>
<dbReference type="Proteomes" id="UP000501387">
    <property type="component" value="Chromosome"/>
</dbReference>
<evidence type="ECO:0000313" key="3">
    <source>
        <dbReference type="EMBL" id="QIM16693.1"/>
    </source>
</evidence>
<keyword evidence="2" id="KW-0812">Transmembrane</keyword>
<feature type="transmembrane region" description="Helical" evidence="2">
    <location>
        <begin position="276"/>
        <end position="300"/>
    </location>
</feature>
<feature type="transmembrane region" description="Helical" evidence="2">
    <location>
        <begin position="102"/>
        <end position="128"/>
    </location>
</feature>
<feature type="compositionally biased region" description="Polar residues" evidence="1">
    <location>
        <begin position="1"/>
        <end position="31"/>
    </location>
</feature>
<feature type="transmembrane region" description="Helical" evidence="2">
    <location>
        <begin position="223"/>
        <end position="249"/>
    </location>
</feature>
<evidence type="ECO:0000256" key="2">
    <source>
        <dbReference type="SAM" id="Phobius"/>
    </source>
</evidence>
<organism evidence="3 4">
    <name type="scientific">Leucobacter insecticola</name>
    <dbReference type="NCBI Taxonomy" id="2714934"/>
    <lineage>
        <taxon>Bacteria</taxon>
        <taxon>Bacillati</taxon>
        <taxon>Actinomycetota</taxon>
        <taxon>Actinomycetes</taxon>
        <taxon>Micrococcales</taxon>
        <taxon>Microbacteriaceae</taxon>
        <taxon>Leucobacter</taxon>
    </lineage>
</organism>
<feature type="region of interest" description="Disordered" evidence="1">
    <location>
        <begin position="1"/>
        <end position="39"/>
    </location>
</feature>
<feature type="transmembrane region" description="Helical" evidence="2">
    <location>
        <begin position="61"/>
        <end position="82"/>
    </location>
</feature>
<gene>
    <name evidence="3" type="ORF">G7067_10210</name>
</gene>
<accession>A0A6G8FK68</accession>
<sequence>MNSTIVIDASSVPNPNQTSQPEPTSRASLQRRNGEPRPRLTFGGVVRSERIKLTSLRGVRITMLVSVVAGLGLSLLMAWMMSSSNAGGVDEVFGTGDEALQSYLLMISTFSASFLSLVFGVLGVFAVASEYSSGMILSTLTAVPKRMPVALAKTLVLSTLALLAAVIVVGGGLGIAAAFAPKALGQIGSTVVISGALGTVAYLVIFALFAMGVAGMLRSSAGAIAVVTGVAFVLPVGFQVLTMTGWAWVYDVMNVLPSSLGSILSQGTLEGSVVGFWPALALMAAWAAATLIPAAIVFVWRDAK</sequence>
<feature type="transmembrane region" description="Helical" evidence="2">
    <location>
        <begin position="191"/>
        <end position="211"/>
    </location>
</feature>
<keyword evidence="2" id="KW-1133">Transmembrane helix</keyword>
<name>A0A6G8FK68_9MICO</name>
<dbReference type="AlphaFoldDB" id="A0A6G8FK68"/>
<dbReference type="KEGG" id="lins:G7067_10210"/>
<keyword evidence="4" id="KW-1185">Reference proteome</keyword>
<dbReference type="EMBL" id="CP049934">
    <property type="protein sequence ID" value="QIM16693.1"/>
    <property type="molecule type" value="Genomic_DNA"/>
</dbReference>
<dbReference type="RefSeq" id="WP_166323976.1">
    <property type="nucleotide sequence ID" value="NZ_CP049934.1"/>
</dbReference>
<keyword evidence="2" id="KW-0472">Membrane</keyword>